<sequence>MDLFEEKRKVPPMLQTLLRYDVQVTKRFVENALKTTAFRSLRNHAKFLEVSCHGIVWLAGWLTFVWLFNNKDLYQLQVNMLIALILDIIVIAVLKAVVRRRRPVPMNKLSELGPDKFSFPSGHASRAVLITFVLMVLDPVAVIFYPPLLAWVTAVCISRVLLERHYILDVLAGCGIGVLEGLVMCILWFSQSTSAWILSSLSDEKSKVSRDTLYECVNAVLQNSKDKKRNFLETVELQIGLKNYDPQKDKRFSGTVKLKYIPRPKMQVCVLGDQQHCDEAKAADVPCMDAEALKKLNKNKKLVKKLAKKYDAFLASESLIKQIPRLLGPGLNKAGKFPGLLSHQESMSMKIDEVKATIKFQMKKVLCLSVAVGHVDMTPDELAQNVHLSINFLVSLLKKHWQNVRSLHMKSTMGPPQRLY</sequence>
<keyword evidence="3" id="KW-0687">Ribonucleoprotein</keyword>
<evidence type="ECO:0000256" key="1">
    <source>
        <dbReference type="ARBA" id="ARBA00010531"/>
    </source>
</evidence>
<dbReference type="EMBL" id="CAJHNJ030000140">
    <property type="protein sequence ID" value="CAG9136419.1"/>
    <property type="molecule type" value="Genomic_DNA"/>
</dbReference>
<dbReference type="InterPro" id="IPR036938">
    <property type="entry name" value="PAP2/HPO_sf"/>
</dbReference>
<feature type="domain" description="Phosphatidic acid phosphatase type 2/haloperoxidase" evidence="6">
    <location>
        <begin position="75"/>
        <end position="185"/>
    </location>
</feature>
<dbReference type="SUPFAM" id="SSF56808">
    <property type="entry name" value="Ribosomal protein L1"/>
    <property type="match status" value="1"/>
</dbReference>
<comment type="similarity">
    <text evidence="1">Belongs to the universal ribosomal protein uL1 family.</text>
</comment>
<proteinExistence type="inferred from homology"/>
<dbReference type="SUPFAM" id="SSF48317">
    <property type="entry name" value="Acid phosphatase/Vanadium-dependent haloperoxidase"/>
    <property type="match status" value="1"/>
</dbReference>
<dbReference type="FunFam" id="3.40.50.790:FF:000002">
    <property type="entry name" value="Ribosomal protein"/>
    <property type="match status" value="1"/>
</dbReference>
<keyword evidence="5" id="KW-1133">Transmembrane helix</keyword>
<keyword evidence="5" id="KW-0812">Transmembrane</keyword>
<dbReference type="InterPro" id="IPR028364">
    <property type="entry name" value="Ribosomal_uL1/biogenesis"/>
</dbReference>
<dbReference type="GO" id="GO:0005840">
    <property type="term" value="C:ribosome"/>
    <property type="evidence" value="ECO:0007669"/>
    <property type="project" value="UniProtKB-KW"/>
</dbReference>
<dbReference type="FunFam" id="3.30.190.20:FF:000009">
    <property type="entry name" value="Ribosomal protein L10a"/>
    <property type="match status" value="1"/>
</dbReference>
<dbReference type="InterPro" id="IPR000326">
    <property type="entry name" value="PAP2/HPO"/>
</dbReference>
<evidence type="ECO:0000256" key="4">
    <source>
        <dbReference type="ARBA" id="ARBA00035241"/>
    </source>
</evidence>
<name>A0A8S4G8F5_PLUXY</name>
<dbReference type="PANTHER" id="PTHR14969:SF13">
    <property type="entry name" value="AT30094P"/>
    <property type="match status" value="1"/>
</dbReference>
<dbReference type="Gene3D" id="3.40.50.790">
    <property type="match status" value="1"/>
</dbReference>
<evidence type="ECO:0000313" key="7">
    <source>
        <dbReference type="EMBL" id="CAG9136419.1"/>
    </source>
</evidence>
<accession>A0A8S4G8F5</accession>
<dbReference type="CDD" id="cd00403">
    <property type="entry name" value="Ribosomal_L1"/>
    <property type="match status" value="1"/>
</dbReference>
<keyword evidence="5" id="KW-0472">Membrane</keyword>
<feature type="transmembrane region" description="Helical" evidence="5">
    <location>
        <begin position="80"/>
        <end position="98"/>
    </location>
</feature>
<dbReference type="GO" id="GO:1990904">
    <property type="term" value="C:ribonucleoprotein complex"/>
    <property type="evidence" value="ECO:0007669"/>
    <property type="project" value="UniProtKB-KW"/>
</dbReference>
<evidence type="ECO:0000256" key="3">
    <source>
        <dbReference type="ARBA" id="ARBA00023274"/>
    </source>
</evidence>
<evidence type="ECO:0000256" key="2">
    <source>
        <dbReference type="ARBA" id="ARBA00022980"/>
    </source>
</evidence>
<keyword evidence="2" id="KW-0689">Ribosomal protein</keyword>
<dbReference type="Gene3D" id="3.30.190.20">
    <property type="match status" value="1"/>
</dbReference>
<evidence type="ECO:0000313" key="8">
    <source>
        <dbReference type="Proteomes" id="UP000653454"/>
    </source>
</evidence>
<feature type="transmembrane region" description="Helical" evidence="5">
    <location>
        <begin position="169"/>
        <end position="189"/>
    </location>
</feature>
<protein>
    <recommendedName>
        <fullName evidence="4">Large ribosomal subunit protein uL1</fullName>
    </recommendedName>
</protein>
<organism evidence="7 8">
    <name type="scientific">Plutella xylostella</name>
    <name type="common">Diamondback moth</name>
    <name type="synonym">Plutella maculipennis</name>
    <dbReference type="NCBI Taxonomy" id="51655"/>
    <lineage>
        <taxon>Eukaryota</taxon>
        <taxon>Metazoa</taxon>
        <taxon>Ecdysozoa</taxon>
        <taxon>Arthropoda</taxon>
        <taxon>Hexapoda</taxon>
        <taxon>Insecta</taxon>
        <taxon>Pterygota</taxon>
        <taxon>Neoptera</taxon>
        <taxon>Endopterygota</taxon>
        <taxon>Lepidoptera</taxon>
        <taxon>Glossata</taxon>
        <taxon>Ditrysia</taxon>
        <taxon>Yponomeutoidea</taxon>
        <taxon>Plutellidae</taxon>
        <taxon>Plutella</taxon>
    </lineage>
</organism>
<dbReference type="Proteomes" id="UP000653454">
    <property type="component" value="Unassembled WGS sequence"/>
</dbReference>
<dbReference type="Pfam" id="PF01569">
    <property type="entry name" value="PAP2"/>
    <property type="match status" value="1"/>
</dbReference>
<dbReference type="CDD" id="cd03391">
    <property type="entry name" value="PAP2_containing_2_like"/>
    <property type="match status" value="1"/>
</dbReference>
<dbReference type="InterPro" id="IPR023674">
    <property type="entry name" value="Ribosomal_uL1-like"/>
</dbReference>
<gene>
    <name evidence="7" type="ORF">PLXY2_LOCUS14677</name>
</gene>
<dbReference type="FunFam" id="3.30.190.20:FF:000006">
    <property type="entry name" value="Ribosomal protein"/>
    <property type="match status" value="1"/>
</dbReference>
<dbReference type="Gene3D" id="1.20.144.10">
    <property type="entry name" value="Phosphatidic acid phosphatase type 2/haloperoxidase"/>
    <property type="match status" value="1"/>
</dbReference>
<comment type="caution">
    <text evidence="7">The sequence shown here is derived from an EMBL/GenBank/DDBJ whole genome shotgun (WGS) entry which is preliminary data.</text>
</comment>
<reference evidence="7" key="1">
    <citation type="submission" date="2020-11" db="EMBL/GenBank/DDBJ databases">
        <authorList>
            <person name="Whiteford S."/>
        </authorList>
    </citation>
    <scope>NUCLEOTIDE SEQUENCE</scope>
</reference>
<feature type="transmembrane region" description="Helical" evidence="5">
    <location>
        <begin position="47"/>
        <end position="68"/>
    </location>
</feature>
<dbReference type="InterPro" id="IPR016095">
    <property type="entry name" value="Ribosomal_uL1_3-a/b-sand"/>
</dbReference>
<keyword evidence="8" id="KW-1185">Reference proteome</keyword>
<dbReference type="SMART" id="SM00014">
    <property type="entry name" value="acidPPc"/>
    <property type="match status" value="1"/>
</dbReference>
<dbReference type="PANTHER" id="PTHR14969">
    <property type="entry name" value="SPHINGOSINE-1-PHOSPHATE PHOSPHOHYDROLASE"/>
    <property type="match status" value="1"/>
</dbReference>
<dbReference type="GO" id="GO:0042392">
    <property type="term" value="F:sphingosine-1-phosphate phosphatase activity"/>
    <property type="evidence" value="ECO:0007669"/>
    <property type="project" value="TreeGrafter"/>
</dbReference>
<evidence type="ECO:0000256" key="5">
    <source>
        <dbReference type="SAM" id="Phobius"/>
    </source>
</evidence>
<dbReference type="AlphaFoldDB" id="A0A8S4G8F5"/>
<evidence type="ECO:0000259" key="6">
    <source>
        <dbReference type="SMART" id="SM00014"/>
    </source>
</evidence>
<dbReference type="Pfam" id="PF00687">
    <property type="entry name" value="Ribosomal_L1"/>
    <property type="match status" value="1"/>
</dbReference>